<dbReference type="SUPFAM" id="SSF54593">
    <property type="entry name" value="Glyoxalase/Bleomycin resistance protein/Dihydroxybiphenyl dioxygenase"/>
    <property type="match status" value="1"/>
</dbReference>
<dbReference type="GO" id="GO:0046491">
    <property type="term" value="P:L-methylmalonyl-CoA metabolic process"/>
    <property type="evidence" value="ECO:0007669"/>
    <property type="project" value="TreeGrafter"/>
</dbReference>
<dbReference type="InterPro" id="IPR051785">
    <property type="entry name" value="MMCE/EMCE_epimerase"/>
</dbReference>
<dbReference type="PROSITE" id="PS51819">
    <property type="entry name" value="VOC"/>
    <property type="match status" value="1"/>
</dbReference>
<name>A0A645J086_9ZZZZ</name>
<dbReference type="InterPro" id="IPR017515">
    <property type="entry name" value="MeMalonyl-CoA_epimerase"/>
</dbReference>
<dbReference type="GO" id="GO:0046872">
    <property type="term" value="F:metal ion binding"/>
    <property type="evidence" value="ECO:0007669"/>
    <property type="project" value="UniProtKB-KW"/>
</dbReference>
<evidence type="ECO:0000259" key="3">
    <source>
        <dbReference type="PROSITE" id="PS51819"/>
    </source>
</evidence>
<dbReference type="PANTHER" id="PTHR43048:SF3">
    <property type="entry name" value="METHYLMALONYL-COA EPIMERASE, MITOCHONDRIAL"/>
    <property type="match status" value="1"/>
</dbReference>
<organism evidence="4">
    <name type="scientific">bioreactor metagenome</name>
    <dbReference type="NCBI Taxonomy" id="1076179"/>
    <lineage>
        <taxon>unclassified sequences</taxon>
        <taxon>metagenomes</taxon>
        <taxon>ecological metagenomes</taxon>
    </lineage>
</organism>
<gene>
    <name evidence="4" type="ORF">SDC9_204685</name>
</gene>
<feature type="domain" description="VOC" evidence="3">
    <location>
        <begin position="4"/>
        <end position="132"/>
    </location>
</feature>
<accession>A0A645J086</accession>
<dbReference type="Pfam" id="PF13669">
    <property type="entry name" value="Glyoxalase_4"/>
    <property type="match status" value="1"/>
</dbReference>
<dbReference type="InterPro" id="IPR037523">
    <property type="entry name" value="VOC_core"/>
</dbReference>
<evidence type="ECO:0000313" key="4">
    <source>
        <dbReference type="EMBL" id="MPN56991.1"/>
    </source>
</evidence>
<dbReference type="PANTHER" id="PTHR43048">
    <property type="entry name" value="METHYLMALONYL-COA EPIMERASE"/>
    <property type="match status" value="1"/>
</dbReference>
<sequence>MTEKIDHIGIAVKSIDEALKLYKDLLGIAPSHEEIMPERGLRVVFIEIGGSRIELLQPVSDNSEVSAFLEKKGEGMHHIAYKVDDVKAMITKAKELGLRTLSDEPKNGAHNTSVVFMHPKSANGVLVELVEHKK</sequence>
<dbReference type="Gene3D" id="3.10.180.10">
    <property type="entry name" value="2,3-Dihydroxybiphenyl 1,2-Dioxygenase, domain 1"/>
    <property type="match status" value="1"/>
</dbReference>
<protein>
    <recommendedName>
        <fullName evidence="3">VOC domain-containing protein</fullName>
    </recommendedName>
</protein>
<reference evidence="4" key="1">
    <citation type="submission" date="2019-08" db="EMBL/GenBank/DDBJ databases">
        <authorList>
            <person name="Kucharzyk K."/>
            <person name="Murdoch R.W."/>
            <person name="Higgins S."/>
            <person name="Loffler F."/>
        </authorList>
    </citation>
    <scope>NUCLEOTIDE SEQUENCE</scope>
</reference>
<dbReference type="AlphaFoldDB" id="A0A645J086"/>
<dbReference type="NCBIfam" id="TIGR03081">
    <property type="entry name" value="metmalonyl_epim"/>
    <property type="match status" value="1"/>
</dbReference>
<dbReference type="CDD" id="cd07249">
    <property type="entry name" value="MMCE"/>
    <property type="match status" value="1"/>
</dbReference>
<dbReference type="EMBL" id="VSSQ01127988">
    <property type="protein sequence ID" value="MPN56991.1"/>
    <property type="molecule type" value="Genomic_DNA"/>
</dbReference>
<proteinExistence type="inferred from homology"/>
<keyword evidence="2" id="KW-0479">Metal-binding</keyword>
<evidence type="ECO:0000256" key="2">
    <source>
        <dbReference type="ARBA" id="ARBA00022723"/>
    </source>
</evidence>
<dbReference type="InterPro" id="IPR029068">
    <property type="entry name" value="Glyas_Bleomycin-R_OHBP_Dase"/>
</dbReference>
<comment type="similarity">
    <text evidence="1">Belongs to the methylmalonyl-CoA epimerase family.</text>
</comment>
<dbReference type="GO" id="GO:0004493">
    <property type="term" value="F:methylmalonyl-CoA epimerase activity"/>
    <property type="evidence" value="ECO:0007669"/>
    <property type="project" value="TreeGrafter"/>
</dbReference>
<comment type="caution">
    <text evidence="4">The sequence shown here is derived from an EMBL/GenBank/DDBJ whole genome shotgun (WGS) entry which is preliminary data.</text>
</comment>
<evidence type="ECO:0000256" key="1">
    <source>
        <dbReference type="ARBA" id="ARBA00009308"/>
    </source>
</evidence>